<dbReference type="Proteomes" id="UP001652641">
    <property type="component" value="Chromosome 11"/>
</dbReference>
<accession>A0ABM4XZV5</accession>
<keyword evidence="2" id="KW-1185">Reference proteome</keyword>
<sequence>MVLTPFDSTKAECIEAAEEKFEASLRFKERSHLCNIKVQGEAASADIEAAAHYPDLAPISHGAWGNLATEGRLCRPPWPFPSYRPRRAFLTRAVQRGLGAFTQRAGRSGRPEPRPLRQRTCALGQQLRPLAHRRRRRQDSKAVPGSGRMNSLQAPPESRLPPDKPSAAPATGNCPAGAGVSAEAPPKPALRPKPRPRKGGGARPVSPVKRRSAAEGWPTFLLPALGSWSNKEGERRKDGTAQLTPGSRHRASGGSSSASAHGSGPQVEAGAAAAAATPARPAPGARLSDAKARPAPSALPGNGAQLLTGAGRSRCPSSVSVRTFDDA</sequence>
<feature type="compositionally biased region" description="Basic residues" evidence="1">
    <location>
        <begin position="190"/>
        <end position="200"/>
    </location>
</feature>
<reference evidence="3" key="1">
    <citation type="submission" date="2025-08" db="UniProtKB">
        <authorList>
            <consortium name="RefSeq"/>
        </authorList>
    </citation>
    <scope>IDENTIFICATION</scope>
    <source>
        <tissue evidence="3">Cell line</tissue>
    </source>
</reference>
<gene>
    <name evidence="3" type="primary">LOC112927072</name>
</gene>
<protein>
    <submittedName>
        <fullName evidence="3">Uncharacterized protein</fullName>
    </submittedName>
</protein>
<evidence type="ECO:0000313" key="3">
    <source>
        <dbReference type="RefSeq" id="XP_072583560.1"/>
    </source>
</evidence>
<organism evidence="2 3">
    <name type="scientific">Vulpes vulpes</name>
    <name type="common">Red fox</name>
    <dbReference type="NCBI Taxonomy" id="9627"/>
    <lineage>
        <taxon>Eukaryota</taxon>
        <taxon>Metazoa</taxon>
        <taxon>Chordata</taxon>
        <taxon>Craniata</taxon>
        <taxon>Vertebrata</taxon>
        <taxon>Euteleostomi</taxon>
        <taxon>Mammalia</taxon>
        <taxon>Eutheria</taxon>
        <taxon>Laurasiatheria</taxon>
        <taxon>Carnivora</taxon>
        <taxon>Caniformia</taxon>
        <taxon>Canidae</taxon>
        <taxon>Vulpes</taxon>
    </lineage>
</organism>
<evidence type="ECO:0000313" key="2">
    <source>
        <dbReference type="Proteomes" id="UP001652641"/>
    </source>
</evidence>
<feature type="compositionally biased region" description="Low complexity" evidence="1">
    <location>
        <begin position="252"/>
        <end position="286"/>
    </location>
</feature>
<feature type="region of interest" description="Disordered" evidence="1">
    <location>
        <begin position="100"/>
        <end position="327"/>
    </location>
</feature>
<name>A0ABM4XZV5_VULVU</name>
<proteinExistence type="predicted"/>
<dbReference type="RefSeq" id="XP_072583560.1">
    <property type="nucleotide sequence ID" value="XM_072727459.1"/>
</dbReference>
<dbReference type="GeneID" id="112927072"/>
<evidence type="ECO:0000256" key="1">
    <source>
        <dbReference type="SAM" id="MobiDB-lite"/>
    </source>
</evidence>